<keyword evidence="4" id="KW-0547">Nucleotide-binding</keyword>
<dbReference type="OrthoDB" id="2732257at2759"/>
<evidence type="ECO:0000256" key="5">
    <source>
        <dbReference type="ARBA" id="ARBA00022777"/>
    </source>
</evidence>
<keyword evidence="2" id="KW-0723">Serine/threonine-protein kinase</keyword>
<dbReference type="STRING" id="139420.A0A371DQV7"/>
<dbReference type="GO" id="GO:0004674">
    <property type="term" value="F:protein serine/threonine kinase activity"/>
    <property type="evidence" value="ECO:0007669"/>
    <property type="project" value="UniProtKB-KW"/>
</dbReference>
<evidence type="ECO:0000256" key="6">
    <source>
        <dbReference type="ARBA" id="ARBA00022840"/>
    </source>
</evidence>
<evidence type="ECO:0000259" key="7">
    <source>
        <dbReference type="PROSITE" id="PS50011"/>
    </source>
</evidence>
<evidence type="ECO:0000256" key="4">
    <source>
        <dbReference type="ARBA" id="ARBA00022741"/>
    </source>
</evidence>
<evidence type="ECO:0000256" key="3">
    <source>
        <dbReference type="ARBA" id="ARBA00022679"/>
    </source>
</evidence>
<accession>A0A371DQV7</accession>
<keyword evidence="3" id="KW-0808">Transferase</keyword>
<evidence type="ECO:0000313" key="9">
    <source>
        <dbReference type="Proteomes" id="UP000256964"/>
    </source>
</evidence>
<dbReference type="PROSITE" id="PS50011">
    <property type="entry name" value="PROTEIN_KINASE_DOM"/>
    <property type="match status" value="1"/>
</dbReference>
<dbReference type="EMBL" id="KZ857383">
    <property type="protein sequence ID" value="RDX54901.1"/>
    <property type="molecule type" value="Genomic_DNA"/>
</dbReference>
<dbReference type="Pfam" id="PF00069">
    <property type="entry name" value="Pkinase"/>
    <property type="match status" value="1"/>
</dbReference>
<dbReference type="AlphaFoldDB" id="A0A371DQV7"/>
<evidence type="ECO:0000313" key="8">
    <source>
        <dbReference type="EMBL" id="RDX54901.1"/>
    </source>
</evidence>
<dbReference type="GO" id="GO:0005737">
    <property type="term" value="C:cytoplasm"/>
    <property type="evidence" value="ECO:0007669"/>
    <property type="project" value="TreeGrafter"/>
</dbReference>
<comment type="similarity">
    <text evidence="1">Belongs to the protein kinase superfamily. CAMK Ser/Thr protein kinase family. NIM1 subfamily.</text>
</comment>
<keyword evidence="9" id="KW-1185">Reference proteome</keyword>
<gene>
    <name evidence="8" type="ORF">OH76DRAFT_1429087</name>
</gene>
<dbReference type="PANTHER" id="PTHR24346:SF82">
    <property type="entry name" value="KP78A-RELATED"/>
    <property type="match status" value="1"/>
</dbReference>
<sequence>MNYAECEEPFPGGLSGLEVYWRDRYNWLHTVGYQLRPRYKPDWIPSWQASKRSRFKCEDGVRPPVERVIDAVRTKDSTPVTIKRILKSVHPSESEIGRFLSSPPLTSDPRNHCCPVLDVLDDPEDSDVQLIVMPLLRRYYEPKLATVGEAMELFRQVLECLQFIHEQHVAHRDISKLNVMMDSTPILPSSFHPQSIRMSRDFKRWVSPRSRTAHPVKYYITDFGLSRRYSPDETNPLEVPIFGGDKSVPEFQKDRQTPRNPFHTDIYYMGNFIRQDFLKVYSNMAFMEPLIARMVQDDPSKRPTMDEVVASFKEILSKLSSCKLRERLVERQDSAAVNFLKDLHHVSLHTVPFWVTRRPALPSPKG</sequence>
<dbReference type="InterPro" id="IPR000719">
    <property type="entry name" value="Prot_kinase_dom"/>
</dbReference>
<dbReference type="GO" id="GO:0035556">
    <property type="term" value="P:intracellular signal transduction"/>
    <property type="evidence" value="ECO:0007669"/>
    <property type="project" value="TreeGrafter"/>
</dbReference>
<dbReference type="Gene3D" id="1.10.510.10">
    <property type="entry name" value="Transferase(Phosphotransferase) domain 1"/>
    <property type="match status" value="1"/>
</dbReference>
<name>A0A371DQV7_9APHY</name>
<protein>
    <recommendedName>
        <fullName evidence="7">Protein kinase domain-containing protein</fullName>
    </recommendedName>
</protein>
<dbReference type="SUPFAM" id="SSF56112">
    <property type="entry name" value="Protein kinase-like (PK-like)"/>
    <property type="match status" value="1"/>
</dbReference>
<evidence type="ECO:0000256" key="1">
    <source>
        <dbReference type="ARBA" id="ARBA00010791"/>
    </source>
</evidence>
<reference evidence="8 9" key="1">
    <citation type="journal article" date="2018" name="Biotechnol. Biofuels">
        <title>Integrative visual omics of the white-rot fungus Polyporus brumalis exposes the biotechnological potential of its oxidative enzymes for delignifying raw plant biomass.</title>
        <authorList>
            <person name="Miyauchi S."/>
            <person name="Rancon A."/>
            <person name="Drula E."/>
            <person name="Hage H."/>
            <person name="Chaduli D."/>
            <person name="Favel A."/>
            <person name="Grisel S."/>
            <person name="Henrissat B."/>
            <person name="Herpoel-Gimbert I."/>
            <person name="Ruiz-Duenas F.J."/>
            <person name="Chevret D."/>
            <person name="Hainaut M."/>
            <person name="Lin J."/>
            <person name="Wang M."/>
            <person name="Pangilinan J."/>
            <person name="Lipzen A."/>
            <person name="Lesage-Meessen L."/>
            <person name="Navarro D."/>
            <person name="Riley R."/>
            <person name="Grigoriev I.V."/>
            <person name="Zhou S."/>
            <person name="Raouche S."/>
            <person name="Rosso M.N."/>
        </authorList>
    </citation>
    <scope>NUCLEOTIDE SEQUENCE [LARGE SCALE GENOMIC DNA]</scope>
    <source>
        <strain evidence="8 9">BRFM 1820</strain>
    </source>
</reference>
<dbReference type="InterPro" id="IPR011009">
    <property type="entry name" value="Kinase-like_dom_sf"/>
</dbReference>
<dbReference type="SMART" id="SM00220">
    <property type="entry name" value="S_TKc"/>
    <property type="match status" value="1"/>
</dbReference>
<keyword evidence="6" id="KW-0067">ATP-binding</keyword>
<dbReference type="Proteomes" id="UP000256964">
    <property type="component" value="Unassembled WGS sequence"/>
</dbReference>
<dbReference type="GO" id="GO:0005524">
    <property type="term" value="F:ATP binding"/>
    <property type="evidence" value="ECO:0007669"/>
    <property type="project" value="UniProtKB-KW"/>
</dbReference>
<dbReference type="PANTHER" id="PTHR24346">
    <property type="entry name" value="MAP/MICROTUBULE AFFINITY-REGULATING KINASE"/>
    <property type="match status" value="1"/>
</dbReference>
<keyword evidence="5" id="KW-0418">Kinase</keyword>
<organism evidence="8 9">
    <name type="scientific">Lentinus brumalis</name>
    <dbReference type="NCBI Taxonomy" id="2498619"/>
    <lineage>
        <taxon>Eukaryota</taxon>
        <taxon>Fungi</taxon>
        <taxon>Dikarya</taxon>
        <taxon>Basidiomycota</taxon>
        <taxon>Agaricomycotina</taxon>
        <taxon>Agaricomycetes</taxon>
        <taxon>Polyporales</taxon>
        <taxon>Polyporaceae</taxon>
        <taxon>Lentinus</taxon>
    </lineage>
</organism>
<feature type="domain" description="Protein kinase" evidence="7">
    <location>
        <begin position="1"/>
        <end position="340"/>
    </location>
</feature>
<evidence type="ECO:0000256" key="2">
    <source>
        <dbReference type="ARBA" id="ARBA00022527"/>
    </source>
</evidence>
<proteinExistence type="inferred from homology"/>